<dbReference type="AlphaFoldDB" id="A0A1P8JRQ7"/>
<accession>A0A1P8JRQ7</accession>
<dbReference type="STRING" id="1842727.RD110_03830"/>
<dbReference type="InterPro" id="IPR000760">
    <property type="entry name" value="Inositol_monophosphatase-like"/>
</dbReference>
<keyword evidence="7 8" id="KW-0460">Magnesium</keyword>
<evidence type="ECO:0000256" key="9">
    <source>
        <dbReference type="RuleBase" id="RU364068"/>
    </source>
</evidence>
<keyword evidence="5 8" id="KW-0479">Metal-binding</keyword>
<dbReference type="InterPro" id="IPR020550">
    <property type="entry name" value="Inositol_monophosphatase_CS"/>
</dbReference>
<dbReference type="GO" id="GO:0046854">
    <property type="term" value="P:phosphatidylinositol phosphate biosynthetic process"/>
    <property type="evidence" value="ECO:0007669"/>
    <property type="project" value="InterPro"/>
</dbReference>
<evidence type="ECO:0000256" key="7">
    <source>
        <dbReference type="ARBA" id="ARBA00022842"/>
    </source>
</evidence>
<evidence type="ECO:0000256" key="2">
    <source>
        <dbReference type="ARBA" id="ARBA00001946"/>
    </source>
</evidence>
<dbReference type="GO" id="GO:0046872">
    <property type="term" value="F:metal ion binding"/>
    <property type="evidence" value="ECO:0007669"/>
    <property type="project" value="UniProtKB-KW"/>
</dbReference>
<dbReference type="KEGG" id="rhy:RD110_03830"/>
<comment type="similarity">
    <text evidence="4 9">Belongs to the inositol monophosphatase superfamily.</text>
</comment>
<dbReference type="PRINTS" id="PR00377">
    <property type="entry name" value="IMPHPHTASES"/>
</dbReference>
<dbReference type="Gene3D" id="3.30.540.10">
    <property type="entry name" value="Fructose-1,6-Bisphosphatase, subunit A, domain 1"/>
    <property type="match status" value="1"/>
</dbReference>
<gene>
    <name evidence="10" type="ORF">RD110_03830</name>
</gene>
<reference evidence="10 11" key="1">
    <citation type="submission" date="2017-01" db="EMBL/GenBank/DDBJ databases">
        <authorList>
            <person name="Mah S.A."/>
            <person name="Swanson W.J."/>
            <person name="Moy G.W."/>
            <person name="Vacquier V.D."/>
        </authorList>
    </citation>
    <scope>NUCLEOTIDE SEQUENCE [LARGE SCALE GENOMIC DNA]</scope>
    <source>
        <strain evidence="10 11">DCY110</strain>
    </source>
</reference>
<keyword evidence="6 9" id="KW-0378">Hydrolase</keyword>
<feature type="binding site" evidence="8">
    <location>
        <position position="82"/>
    </location>
    <ligand>
        <name>Mg(2+)</name>
        <dbReference type="ChEBI" id="CHEBI:18420"/>
        <label>1</label>
        <note>catalytic</note>
    </ligand>
</feature>
<evidence type="ECO:0000313" key="10">
    <source>
        <dbReference type="EMBL" id="APW36436.1"/>
    </source>
</evidence>
<feature type="binding site" evidence="8">
    <location>
        <position position="85"/>
    </location>
    <ligand>
        <name>Mg(2+)</name>
        <dbReference type="ChEBI" id="CHEBI:18420"/>
        <label>1</label>
        <note>catalytic</note>
    </ligand>
</feature>
<sequence>MSDVTKAIEEIVRAAGTMMREAFNDPRKPAYSLKGRQDYLTVTDGAVERFVRGEVERRFPGDGVLGEEDGGAVDGARLWIVDPIDGTANFARQIPHFCISLGLMVNGRLEAGAIFEPMHNELFIAERGQGAWCNGARMRVSSQTELPAASVEIGWSTREPTATYLGLIQRSMEAGCSVRRAGSGALGLAYVAAGRSEAYAEAHINAWDVAAGLLLVEEAGGRVNDFWADGGLRRGNAVLATNAALAEQIGVLTGIALK</sequence>
<dbReference type="GO" id="GO:0008934">
    <property type="term" value="F:inositol monophosphate 1-phosphatase activity"/>
    <property type="evidence" value="ECO:0007669"/>
    <property type="project" value="InterPro"/>
</dbReference>
<feature type="binding site" evidence="8">
    <location>
        <position position="67"/>
    </location>
    <ligand>
        <name>Mg(2+)</name>
        <dbReference type="ChEBI" id="CHEBI:18420"/>
        <label>1</label>
        <note>catalytic</note>
    </ligand>
</feature>
<evidence type="ECO:0000313" key="11">
    <source>
        <dbReference type="Proteomes" id="UP000186609"/>
    </source>
</evidence>
<comment type="pathway">
    <text evidence="3">Polyol metabolism; myo-inositol biosynthesis; myo-inositol from D-glucose 6-phosphate: step 2/2.</text>
</comment>
<organism evidence="10 11">
    <name type="scientific">Rhodoferax koreensis</name>
    <dbReference type="NCBI Taxonomy" id="1842727"/>
    <lineage>
        <taxon>Bacteria</taxon>
        <taxon>Pseudomonadati</taxon>
        <taxon>Pseudomonadota</taxon>
        <taxon>Betaproteobacteria</taxon>
        <taxon>Burkholderiales</taxon>
        <taxon>Comamonadaceae</taxon>
        <taxon>Rhodoferax</taxon>
    </lineage>
</organism>
<dbReference type="GO" id="GO:0006021">
    <property type="term" value="P:inositol biosynthetic process"/>
    <property type="evidence" value="ECO:0007669"/>
    <property type="project" value="UniProtKB-UniPathway"/>
</dbReference>
<comment type="cofactor">
    <cofactor evidence="2 8 9">
        <name>Mg(2+)</name>
        <dbReference type="ChEBI" id="CHEBI:18420"/>
    </cofactor>
</comment>
<evidence type="ECO:0000256" key="6">
    <source>
        <dbReference type="ARBA" id="ARBA00022801"/>
    </source>
</evidence>
<proteinExistence type="inferred from homology"/>
<keyword evidence="11" id="KW-1185">Reference proteome</keyword>
<dbReference type="OrthoDB" id="9785695at2"/>
<dbReference type="EC" id="3.1.3.25" evidence="9"/>
<dbReference type="SUPFAM" id="SSF56655">
    <property type="entry name" value="Carbohydrate phosphatase"/>
    <property type="match status" value="1"/>
</dbReference>
<dbReference type="PROSITE" id="PS00630">
    <property type="entry name" value="IMP_2"/>
    <property type="match status" value="1"/>
</dbReference>
<evidence type="ECO:0000256" key="1">
    <source>
        <dbReference type="ARBA" id="ARBA00001033"/>
    </source>
</evidence>
<dbReference type="InterPro" id="IPR020552">
    <property type="entry name" value="Inositol_monoPase_Li-sen"/>
</dbReference>
<feature type="binding site" evidence="8">
    <location>
        <position position="84"/>
    </location>
    <ligand>
        <name>Mg(2+)</name>
        <dbReference type="ChEBI" id="CHEBI:18420"/>
        <label>1</label>
        <note>catalytic</note>
    </ligand>
</feature>
<dbReference type="InterPro" id="IPR033942">
    <property type="entry name" value="IMPase"/>
</dbReference>
<evidence type="ECO:0000256" key="5">
    <source>
        <dbReference type="ARBA" id="ARBA00022723"/>
    </source>
</evidence>
<dbReference type="Proteomes" id="UP000186609">
    <property type="component" value="Chromosome"/>
</dbReference>
<dbReference type="PANTHER" id="PTHR20854:SF4">
    <property type="entry name" value="INOSITOL-1-MONOPHOSPHATASE-RELATED"/>
    <property type="match status" value="1"/>
</dbReference>
<evidence type="ECO:0000256" key="3">
    <source>
        <dbReference type="ARBA" id="ARBA00005152"/>
    </source>
</evidence>
<dbReference type="GO" id="GO:0007165">
    <property type="term" value="P:signal transduction"/>
    <property type="evidence" value="ECO:0007669"/>
    <property type="project" value="TreeGrafter"/>
</dbReference>
<dbReference type="RefSeq" id="WP_076196843.1">
    <property type="nucleotide sequence ID" value="NZ_CP019236.1"/>
</dbReference>
<evidence type="ECO:0000256" key="4">
    <source>
        <dbReference type="ARBA" id="ARBA00009759"/>
    </source>
</evidence>
<name>A0A1P8JRQ7_9BURK</name>
<dbReference type="Gene3D" id="3.40.190.80">
    <property type="match status" value="1"/>
</dbReference>
<dbReference type="UniPathway" id="UPA00823">
    <property type="reaction ID" value="UER00788"/>
</dbReference>
<protein>
    <recommendedName>
        <fullName evidence="9">Inositol-1-monophosphatase</fullName>
        <ecNumber evidence="9">3.1.3.25</ecNumber>
    </recommendedName>
</protein>
<dbReference type="PROSITE" id="PS00629">
    <property type="entry name" value="IMP_1"/>
    <property type="match status" value="1"/>
</dbReference>
<dbReference type="InterPro" id="IPR020583">
    <property type="entry name" value="Inositol_monoP_metal-BS"/>
</dbReference>
<dbReference type="FunFam" id="3.30.540.10:FF:000003">
    <property type="entry name" value="Inositol-1-monophosphatase"/>
    <property type="match status" value="1"/>
</dbReference>
<feature type="binding site" evidence="8">
    <location>
        <position position="208"/>
    </location>
    <ligand>
        <name>Mg(2+)</name>
        <dbReference type="ChEBI" id="CHEBI:18420"/>
        <label>1</label>
        <note>catalytic</note>
    </ligand>
</feature>
<dbReference type="CDD" id="cd01639">
    <property type="entry name" value="IMPase"/>
    <property type="match status" value="1"/>
</dbReference>
<comment type="catalytic activity">
    <reaction evidence="1 9">
        <text>a myo-inositol phosphate + H2O = myo-inositol + phosphate</text>
        <dbReference type="Rhea" id="RHEA:24056"/>
        <dbReference type="ChEBI" id="CHEBI:15377"/>
        <dbReference type="ChEBI" id="CHEBI:17268"/>
        <dbReference type="ChEBI" id="CHEBI:43474"/>
        <dbReference type="ChEBI" id="CHEBI:84139"/>
        <dbReference type="EC" id="3.1.3.25"/>
    </reaction>
</comment>
<dbReference type="PANTHER" id="PTHR20854">
    <property type="entry name" value="INOSITOL MONOPHOSPHATASE"/>
    <property type="match status" value="1"/>
</dbReference>
<dbReference type="PRINTS" id="PR00378">
    <property type="entry name" value="LIIMPHPHTASE"/>
</dbReference>
<dbReference type="Pfam" id="PF00459">
    <property type="entry name" value="Inositol_P"/>
    <property type="match status" value="1"/>
</dbReference>
<dbReference type="EMBL" id="CP019236">
    <property type="protein sequence ID" value="APW36436.1"/>
    <property type="molecule type" value="Genomic_DNA"/>
</dbReference>
<evidence type="ECO:0000256" key="8">
    <source>
        <dbReference type="PIRSR" id="PIRSR600760-2"/>
    </source>
</evidence>